<dbReference type="Pfam" id="PF01693">
    <property type="entry name" value="Cauli_VI"/>
    <property type="match status" value="1"/>
</dbReference>
<dbReference type="Pfam" id="PF00075">
    <property type="entry name" value="RNase_H"/>
    <property type="match status" value="1"/>
</dbReference>
<keyword evidence="8" id="KW-0479">Metal-binding</keyword>
<dbReference type="InterPro" id="IPR011320">
    <property type="entry name" value="RNase_H1_N"/>
</dbReference>
<dbReference type="SUPFAM" id="SSF55658">
    <property type="entry name" value="L9 N-domain-like"/>
    <property type="match status" value="1"/>
</dbReference>
<dbReference type="GO" id="GO:0046872">
    <property type="term" value="F:metal ion binding"/>
    <property type="evidence" value="ECO:0007669"/>
    <property type="project" value="UniProtKB-KW"/>
</dbReference>
<dbReference type="PANTHER" id="PTHR10642">
    <property type="entry name" value="RIBONUCLEASE H1"/>
    <property type="match status" value="1"/>
</dbReference>
<keyword evidence="10" id="KW-0378">Hydrolase</keyword>
<accession>A0A0X8FFU7</accession>
<comment type="catalytic activity">
    <reaction evidence="1">
        <text>Endonucleolytic cleavage to 5'-phosphomonoester.</text>
        <dbReference type="EC" id="3.1.26.4"/>
    </reaction>
</comment>
<evidence type="ECO:0000256" key="2">
    <source>
        <dbReference type="ARBA" id="ARBA00001946"/>
    </source>
</evidence>
<sequence length="196" mass="22255">MKYYAVKKGRKTGIFTDWPTCKKAIDKYPNAVYKSFSSQAAAENFLSDQGSQPVRVDSNDQVLAYVDGSFMTTNNRYGFGGILLYQGEEYTFFGGGDDPELVKMRNVAGEMMASMRAVKAAIKLEAKAILIHFDYQGIEKWVTGEWQAKNEFTQSYRQFMLDKEKEIKIHFVKVKAHSNDHYNDIADQLAKKGALN</sequence>
<keyword evidence="9" id="KW-0255">Endonuclease</keyword>
<dbReference type="EMBL" id="CP065662">
    <property type="protein sequence ID" value="QPS00952.1"/>
    <property type="molecule type" value="Genomic_DNA"/>
</dbReference>
<dbReference type="InterPro" id="IPR012337">
    <property type="entry name" value="RNaseH-like_sf"/>
</dbReference>
<feature type="domain" description="RNase H type-1" evidence="12">
    <location>
        <begin position="58"/>
        <end position="195"/>
    </location>
</feature>
<dbReference type="GO" id="GO:0004523">
    <property type="term" value="F:RNA-DNA hybrid ribonuclease activity"/>
    <property type="evidence" value="ECO:0007669"/>
    <property type="project" value="UniProtKB-EC"/>
</dbReference>
<name>A0A0X8FFU7_9LACT</name>
<dbReference type="InterPro" id="IPR037056">
    <property type="entry name" value="RNase_H1_N_sf"/>
</dbReference>
<dbReference type="PROSITE" id="PS50879">
    <property type="entry name" value="RNASE_H_1"/>
    <property type="match status" value="1"/>
</dbReference>
<evidence type="ECO:0000313" key="14">
    <source>
        <dbReference type="Proteomes" id="UP000594771"/>
    </source>
</evidence>
<dbReference type="InterPro" id="IPR036397">
    <property type="entry name" value="RNaseH_sf"/>
</dbReference>
<dbReference type="Proteomes" id="UP000594771">
    <property type="component" value="Chromosome"/>
</dbReference>
<evidence type="ECO:0000313" key="13">
    <source>
        <dbReference type="EMBL" id="QPS00952.1"/>
    </source>
</evidence>
<evidence type="ECO:0000256" key="5">
    <source>
        <dbReference type="ARBA" id="ARBA00012180"/>
    </source>
</evidence>
<dbReference type="RefSeq" id="WP_060778185.1">
    <property type="nucleotide sequence ID" value="NZ_CAJHLF010000002.1"/>
</dbReference>
<keyword evidence="11" id="KW-0460">Magnesium</keyword>
<evidence type="ECO:0000256" key="9">
    <source>
        <dbReference type="ARBA" id="ARBA00022759"/>
    </source>
</evidence>
<evidence type="ECO:0000256" key="7">
    <source>
        <dbReference type="ARBA" id="ARBA00022722"/>
    </source>
</evidence>
<dbReference type="GeneID" id="35768400"/>
<evidence type="ECO:0000256" key="11">
    <source>
        <dbReference type="ARBA" id="ARBA00022842"/>
    </source>
</evidence>
<keyword evidence="7" id="KW-0540">Nuclease</keyword>
<evidence type="ECO:0000256" key="4">
    <source>
        <dbReference type="ARBA" id="ARBA00005300"/>
    </source>
</evidence>
<evidence type="ECO:0000256" key="1">
    <source>
        <dbReference type="ARBA" id="ARBA00000077"/>
    </source>
</evidence>
<evidence type="ECO:0000256" key="10">
    <source>
        <dbReference type="ARBA" id="ARBA00022801"/>
    </source>
</evidence>
<evidence type="ECO:0000256" key="8">
    <source>
        <dbReference type="ARBA" id="ARBA00022723"/>
    </source>
</evidence>
<evidence type="ECO:0000259" key="12">
    <source>
        <dbReference type="PROSITE" id="PS50879"/>
    </source>
</evidence>
<dbReference type="EC" id="3.1.26.4" evidence="5"/>
<dbReference type="KEGG" id="aun:AWM73_04020"/>
<comment type="cofactor">
    <cofactor evidence="2">
        <name>Mg(2+)</name>
        <dbReference type="ChEBI" id="CHEBI:18420"/>
    </cofactor>
</comment>
<dbReference type="InterPro" id="IPR009027">
    <property type="entry name" value="Ribosomal_bL9/RNase_H1_N"/>
</dbReference>
<organism evidence="13 14">
    <name type="scientific">Aerococcus urinae</name>
    <dbReference type="NCBI Taxonomy" id="1376"/>
    <lineage>
        <taxon>Bacteria</taxon>
        <taxon>Bacillati</taxon>
        <taxon>Bacillota</taxon>
        <taxon>Bacilli</taxon>
        <taxon>Lactobacillales</taxon>
        <taxon>Aerococcaceae</taxon>
        <taxon>Aerococcus</taxon>
    </lineage>
</organism>
<dbReference type="GO" id="GO:0003676">
    <property type="term" value="F:nucleic acid binding"/>
    <property type="evidence" value="ECO:0007669"/>
    <property type="project" value="InterPro"/>
</dbReference>
<dbReference type="CDD" id="cd09277">
    <property type="entry name" value="RNase_HI_bacteria_like"/>
    <property type="match status" value="1"/>
</dbReference>
<proteinExistence type="inferred from homology"/>
<dbReference type="InterPro" id="IPR002156">
    <property type="entry name" value="RNaseH_domain"/>
</dbReference>
<dbReference type="AlphaFoldDB" id="A0A0X8FFU7"/>
<dbReference type="GO" id="GO:0043137">
    <property type="term" value="P:DNA replication, removal of RNA primer"/>
    <property type="evidence" value="ECO:0007669"/>
    <property type="project" value="TreeGrafter"/>
</dbReference>
<dbReference type="FunFam" id="3.40.970.10:FF:000002">
    <property type="entry name" value="Ribonuclease H"/>
    <property type="match status" value="1"/>
</dbReference>
<protein>
    <recommendedName>
        <fullName evidence="6">Ribonuclease H</fullName>
        <ecNumber evidence="5">3.1.26.4</ecNumber>
    </recommendedName>
</protein>
<dbReference type="SUPFAM" id="SSF53098">
    <property type="entry name" value="Ribonuclease H-like"/>
    <property type="match status" value="1"/>
</dbReference>
<comment type="similarity">
    <text evidence="4">Belongs to the RNase H family.</text>
</comment>
<dbReference type="InterPro" id="IPR050092">
    <property type="entry name" value="RNase_H"/>
</dbReference>
<dbReference type="Gene3D" id="3.40.970.10">
    <property type="entry name" value="Ribonuclease H1, N-terminal domain"/>
    <property type="match status" value="1"/>
</dbReference>
<dbReference type="Gene3D" id="3.30.420.10">
    <property type="entry name" value="Ribonuclease H-like superfamily/Ribonuclease H"/>
    <property type="match status" value="1"/>
</dbReference>
<evidence type="ECO:0000256" key="6">
    <source>
        <dbReference type="ARBA" id="ARBA00017721"/>
    </source>
</evidence>
<gene>
    <name evidence="13" type="ORF">I6G68_06035</name>
</gene>
<comment type="function">
    <text evidence="3">Endonuclease that specifically degrades the RNA of RNA-DNA hybrids.</text>
</comment>
<reference evidence="13 14" key="1">
    <citation type="submission" date="2020-12" db="EMBL/GenBank/DDBJ databases">
        <title>FDA dAtabase for Regulatory Grade micrObial Sequences (FDA-ARGOS): Supporting development and validation of Infectious Disease Dx tests.</title>
        <authorList>
            <person name="Sproer C."/>
            <person name="Gronow S."/>
            <person name="Severitt S."/>
            <person name="Schroder I."/>
            <person name="Tallon L."/>
            <person name="Sadzewicz L."/>
            <person name="Zhao X."/>
            <person name="Boylan J."/>
            <person name="Ott S."/>
            <person name="Bowen H."/>
            <person name="Vavikolanu K."/>
            <person name="Mehta A."/>
            <person name="Aluvathingal J."/>
            <person name="Nadendla S."/>
            <person name="Lowell S."/>
            <person name="Myers T."/>
            <person name="Yan Y."/>
            <person name="Sichtig H."/>
        </authorList>
    </citation>
    <scope>NUCLEOTIDE SEQUENCE [LARGE SCALE GENOMIC DNA]</scope>
    <source>
        <strain evidence="13 14">FDAARGOS_911</strain>
    </source>
</reference>
<dbReference type="PANTHER" id="PTHR10642:SF26">
    <property type="entry name" value="RIBONUCLEASE H1"/>
    <property type="match status" value="1"/>
</dbReference>
<evidence type="ECO:0000256" key="3">
    <source>
        <dbReference type="ARBA" id="ARBA00004065"/>
    </source>
</evidence>
<dbReference type="OrthoDB" id="9811552at2"/>